<dbReference type="Proteomes" id="UP000091918">
    <property type="component" value="Unassembled WGS sequence"/>
</dbReference>
<accession>A0A1B7P1G5</accession>
<keyword evidence="3" id="KW-1185">Reference proteome</keyword>
<feature type="compositionally biased region" description="Basic and acidic residues" evidence="1">
    <location>
        <begin position="41"/>
        <end position="52"/>
    </location>
</feature>
<feature type="region of interest" description="Disordered" evidence="1">
    <location>
        <begin position="37"/>
        <end position="73"/>
    </location>
</feature>
<evidence type="ECO:0000256" key="1">
    <source>
        <dbReference type="SAM" id="MobiDB-lite"/>
    </source>
</evidence>
<reference evidence="2 3" key="1">
    <citation type="submission" date="2015-07" db="EMBL/GenBank/DDBJ databases">
        <title>Emmonsia species relationships and genome sequence.</title>
        <authorList>
            <person name="Cuomo C.A."/>
            <person name="Schwartz I.S."/>
            <person name="Kenyon C."/>
            <person name="de Hoog G.S."/>
            <person name="Govender N.P."/>
            <person name="Botha A."/>
            <person name="Moreno L."/>
            <person name="de Vries M."/>
            <person name="Munoz J.F."/>
            <person name="Stielow J.B."/>
        </authorList>
    </citation>
    <scope>NUCLEOTIDE SEQUENCE [LARGE SCALE GENOMIC DNA]</scope>
    <source>
        <strain evidence="2 3">CBS 136260</strain>
    </source>
</reference>
<sequence>MSFTLTMPRCIYSIPQPPFHSRYLCFPIDDDGDDDFSSISDLKHNRIPEKLETPVSNRDPNRDPRDNDKGIWRRAVQMGFCTEPRGTNH</sequence>
<name>A0A1B7P1G5_9EURO</name>
<dbReference type="AlphaFoldDB" id="A0A1B7P1G5"/>
<evidence type="ECO:0000313" key="3">
    <source>
        <dbReference type="Proteomes" id="UP000091918"/>
    </source>
</evidence>
<gene>
    <name evidence="2" type="ORF">ACJ72_02779</name>
</gene>
<proteinExistence type="predicted"/>
<dbReference type="EMBL" id="LGUA01000245">
    <property type="protein sequence ID" value="OAX82866.1"/>
    <property type="molecule type" value="Genomic_DNA"/>
</dbReference>
<feature type="compositionally biased region" description="Basic and acidic residues" evidence="1">
    <location>
        <begin position="59"/>
        <end position="71"/>
    </location>
</feature>
<evidence type="ECO:0000313" key="2">
    <source>
        <dbReference type="EMBL" id="OAX82866.1"/>
    </source>
</evidence>
<organism evidence="2 3">
    <name type="scientific">Emergomyces africanus</name>
    <dbReference type="NCBI Taxonomy" id="1955775"/>
    <lineage>
        <taxon>Eukaryota</taxon>
        <taxon>Fungi</taxon>
        <taxon>Dikarya</taxon>
        <taxon>Ascomycota</taxon>
        <taxon>Pezizomycotina</taxon>
        <taxon>Eurotiomycetes</taxon>
        <taxon>Eurotiomycetidae</taxon>
        <taxon>Onygenales</taxon>
        <taxon>Ajellomycetaceae</taxon>
        <taxon>Emergomyces</taxon>
    </lineage>
</organism>
<protein>
    <submittedName>
        <fullName evidence="2">Uncharacterized protein</fullName>
    </submittedName>
</protein>
<comment type="caution">
    <text evidence="2">The sequence shown here is derived from an EMBL/GenBank/DDBJ whole genome shotgun (WGS) entry which is preliminary data.</text>
</comment>